<protein>
    <submittedName>
        <fullName evidence="5">Diaminopropionate ammonia-lyase</fullName>
        <ecNumber evidence="5">4.3.1.15</ecNumber>
    </submittedName>
</protein>
<evidence type="ECO:0000256" key="3">
    <source>
        <dbReference type="SAM" id="MobiDB-lite"/>
    </source>
</evidence>
<dbReference type="InterPro" id="IPR036052">
    <property type="entry name" value="TrpB-like_PALP_sf"/>
</dbReference>
<comment type="cofactor">
    <cofactor evidence="1">
        <name>pyridoxal 5'-phosphate</name>
        <dbReference type="ChEBI" id="CHEBI:597326"/>
    </cofactor>
</comment>
<dbReference type="SUPFAM" id="SSF53686">
    <property type="entry name" value="Tryptophan synthase beta subunit-like PLP-dependent enzymes"/>
    <property type="match status" value="1"/>
</dbReference>
<dbReference type="Pfam" id="PF00291">
    <property type="entry name" value="PALP"/>
    <property type="match status" value="1"/>
</dbReference>
<feature type="domain" description="Tryptophan synthase beta chain-like PALP" evidence="4">
    <location>
        <begin position="139"/>
        <end position="390"/>
    </location>
</feature>
<organism evidence="5 6">
    <name type="scientific">Candidatus Copromonas faecavium</name>
    <name type="common">nom. illeg.</name>
    <dbReference type="NCBI Taxonomy" id="2840740"/>
    <lineage>
        <taxon>Bacteria</taxon>
        <taxon>Bacillati</taxon>
        <taxon>Bacillota</taxon>
        <taxon>Clostridia</taxon>
        <taxon>Lachnospirales</taxon>
        <taxon>Lachnospiraceae</taxon>
        <taxon>Candidatus Copromonas (nom. illeg.)</taxon>
    </lineage>
</organism>
<evidence type="ECO:0000313" key="5">
    <source>
        <dbReference type="EMBL" id="HIR05191.1"/>
    </source>
</evidence>
<proteinExistence type="predicted"/>
<feature type="region of interest" description="Disordered" evidence="3">
    <location>
        <begin position="97"/>
        <end position="135"/>
    </location>
</feature>
<dbReference type="CDD" id="cd00640">
    <property type="entry name" value="Trp-synth-beta_II"/>
    <property type="match status" value="1"/>
</dbReference>
<dbReference type="PANTHER" id="PTHR42937:SF1">
    <property type="entry name" value="DIAMINOPROPIONATE AMMONIA-LYASE"/>
    <property type="match status" value="1"/>
</dbReference>
<dbReference type="GO" id="GO:0030170">
    <property type="term" value="F:pyridoxal phosphate binding"/>
    <property type="evidence" value="ECO:0007669"/>
    <property type="project" value="InterPro"/>
</dbReference>
<dbReference type="AlphaFoldDB" id="A0A9D1D4I4"/>
<dbReference type="GO" id="GO:1901605">
    <property type="term" value="P:alpha-amino acid metabolic process"/>
    <property type="evidence" value="ECO:0007669"/>
    <property type="project" value="UniProtKB-ARBA"/>
</dbReference>
<feature type="compositionally biased region" description="Basic and acidic residues" evidence="3">
    <location>
        <begin position="111"/>
        <end position="120"/>
    </location>
</feature>
<dbReference type="PANTHER" id="PTHR42937">
    <property type="match status" value="1"/>
</dbReference>
<dbReference type="EMBL" id="DVGC01000025">
    <property type="protein sequence ID" value="HIR05191.1"/>
    <property type="molecule type" value="Genomic_DNA"/>
</dbReference>
<keyword evidence="5" id="KW-0456">Lyase</keyword>
<dbReference type="Proteomes" id="UP000824250">
    <property type="component" value="Unassembled WGS sequence"/>
</dbReference>
<dbReference type="EC" id="4.3.1.15" evidence="5"/>
<reference evidence="5" key="2">
    <citation type="journal article" date="2021" name="PeerJ">
        <title>Extensive microbial diversity within the chicken gut microbiome revealed by metagenomics and culture.</title>
        <authorList>
            <person name="Gilroy R."/>
            <person name="Ravi A."/>
            <person name="Getino M."/>
            <person name="Pursley I."/>
            <person name="Horton D.L."/>
            <person name="Alikhan N.F."/>
            <person name="Baker D."/>
            <person name="Gharbi K."/>
            <person name="Hall N."/>
            <person name="Watson M."/>
            <person name="Adriaenssens E.M."/>
            <person name="Foster-Nyarko E."/>
            <person name="Jarju S."/>
            <person name="Secka A."/>
            <person name="Antonio M."/>
            <person name="Oren A."/>
            <person name="Chaudhuri R.R."/>
            <person name="La Ragione R."/>
            <person name="Hildebrand F."/>
            <person name="Pallen M.J."/>
        </authorList>
    </citation>
    <scope>NUCLEOTIDE SEQUENCE</scope>
    <source>
        <strain evidence="5">CHK180-2868</strain>
    </source>
</reference>
<evidence type="ECO:0000256" key="2">
    <source>
        <dbReference type="ARBA" id="ARBA00022898"/>
    </source>
</evidence>
<reference evidence="5" key="1">
    <citation type="submission" date="2020-10" db="EMBL/GenBank/DDBJ databases">
        <authorList>
            <person name="Gilroy R."/>
        </authorList>
    </citation>
    <scope>NUCLEOTIDE SEQUENCE</scope>
    <source>
        <strain evidence="5">CHK180-2868</strain>
    </source>
</reference>
<dbReference type="InterPro" id="IPR001926">
    <property type="entry name" value="TrpB-like_PALP"/>
</dbReference>
<gene>
    <name evidence="5" type="ORF">IAB28_04420</name>
</gene>
<comment type="caution">
    <text evidence="5">The sequence shown here is derived from an EMBL/GenBank/DDBJ whole genome shotgun (WGS) entry which is preliminary data.</text>
</comment>
<dbReference type="GO" id="GO:0008838">
    <property type="term" value="F:diaminopropionate ammonia-lyase activity"/>
    <property type="evidence" value="ECO:0007669"/>
    <property type="project" value="UniProtKB-EC"/>
</dbReference>
<evidence type="ECO:0000256" key="1">
    <source>
        <dbReference type="ARBA" id="ARBA00001933"/>
    </source>
</evidence>
<accession>A0A9D1D4I4</accession>
<keyword evidence="2" id="KW-0663">Pyridoxal phosphate</keyword>
<evidence type="ECO:0000259" key="4">
    <source>
        <dbReference type="Pfam" id="PF00291"/>
    </source>
</evidence>
<dbReference type="InterPro" id="IPR010081">
    <property type="entry name" value="DiNH2opropionate_NH3_lyase"/>
</dbReference>
<sequence length="421" mass="45330">MNENITVYQGKRPGGMPPAFLDADAAKRVRNFHQSLEEYEKTPLVSLDSMAKRLGLGGIYVKNESKRFGLNAFKALGASYAIHELLLKEAEAEDGKGTGISGNGACGKETGGSRKKEEQAGKSGQPGDGQTVHPAFPGGKGKVFVTATDGNHGKGVAWSAWKAGGRAFVFMPKGSRECRVEAIAAIGETKVTVTDWNYDDTVRYAWNFARENGYYFIQDTGFDGYTEIPNLIGQGYLTMIEEALEQLAEYGVERPTHVFLQAGVGTMAGAVLGYLANRYQEKLPTVSIVEADESACVLASAKAGERAAIGGNPQTVMAGLNCGEVSICVWPILRDFASFYISCPDWVTELGMRTYAHPEGTDQPVISGESGAVGLGLIMSLCEKAEYEESRKAMGLDENSRILLISTEGNTDPEHYEAVTK</sequence>
<name>A0A9D1D4I4_9FIRM</name>
<dbReference type="Gene3D" id="3.40.50.1100">
    <property type="match status" value="3"/>
</dbReference>
<dbReference type="NCBIfam" id="TIGR01747">
    <property type="entry name" value="diampropi_NH3ly"/>
    <property type="match status" value="1"/>
</dbReference>
<dbReference type="NCBIfam" id="NF006058">
    <property type="entry name" value="PRK08206.1"/>
    <property type="match status" value="1"/>
</dbReference>
<evidence type="ECO:0000313" key="6">
    <source>
        <dbReference type="Proteomes" id="UP000824250"/>
    </source>
</evidence>